<dbReference type="GO" id="GO:0004497">
    <property type="term" value="F:monooxygenase activity"/>
    <property type="evidence" value="ECO:0007669"/>
    <property type="project" value="UniProtKB-KW"/>
</dbReference>
<keyword evidence="9" id="KW-0408">Iron</keyword>
<evidence type="ECO:0000256" key="5">
    <source>
        <dbReference type="ARBA" id="ARBA00022692"/>
    </source>
</evidence>
<accession>A0A0L0D4L8</accession>
<evidence type="ECO:0000313" key="15">
    <source>
        <dbReference type="EMBL" id="KNC47302.1"/>
    </source>
</evidence>
<keyword evidence="6" id="KW-0479">Metal-binding</keyword>
<name>A0A0L0D4L8_THETB</name>
<dbReference type="EMBL" id="GL349446">
    <property type="protein sequence ID" value="KNC47302.1"/>
    <property type="molecule type" value="Genomic_DNA"/>
</dbReference>
<feature type="transmembrane region" description="Helical" evidence="13">
    <location>
        <begin position="172"/>
        <end position="193"/>
    </location>
</feature>
<evidence type="ECO:0000256" key="10">
    <source>
        <dbReference type="ARBA" id="ARBA00023033"/>
    </source>
</evidence>
<feature type="region of interest" description="Disordered" evidence="12">
    <location>
        <begin position="1"/>
        <end position="26"/>
    </location>
</feature>
<evidence type="ECO:0000256" key="9">
    <source>
        <dbReference type="ARBA" id="ARBA00023004"/>
    </source>
</evidence>
<feature type="domain" description="Fatty acid desaturase" evidence="14">
    <location>
        <begin position="206"/>
        <end position="434"/>
    </location>
</feature>
<dbReference type="OrthoDB" id="507375at2759"/>
<dbReference type="eggNOG" id="ENOG502RYW0">
    <property type="taxonomic scope" value="Eukaryota"/>
</dbReference>
<keyword evidence="8" id="KW-0560">Oxidoreductase</keyword>
<evidence type="ECO:0000256" key="6">
    <source>
        <dbReference type="ARBA" id="ARBA00022723"/>
    </source>
</evidence>
<keyword evidence="5 13" id="KW-0812">Transmembrane</keyword>
<dbReference type="GO" id="GO:0046872">
    <property type="term" value="F:metal ion binding"/>
    <property type="evidence" value="ECO:0007669"/>
    <property type="project" value="UniProtKB-KW"/>
</dbReference>
<dbReference type="GO" id="GO:0005886">
    <property type="term" value="C:plasma membrane"/>
    <property type="evidence" value="ECO:0007669"/>
    <property type="project" value="UniProtKB-SubCell"/>
</dbReference>
<dbReference type="CDD" id="cd03512">
    <property type="entry name" value="Alkane-hydroxylase"/>
    <property type="match status" value="1"/>
</dbReference>
<proteinExistence type="inferred from homology"/>
<keyword evidence="11 13" id="KW-0472">Membrane</keyword>
<feature type="compositionally biased region" description="Low complexity" evidence="12">
    <location>
        <begin position="13"/>
        <end position="26"/>
    </location>
</feature>
<comment type="subcellular location">
    <subcellularLocation>
        <location evidence="1">Cell inner membrane</location>
        <topology evidence="1">Multi-pass membrane protein</topology>
    </subcellularLocation>
</comment>
<evidence type="ECO:0000259" key="14">
    <source>
        <dbReference type="Pfam" id="PF00487"/>
    </source>
</evidence>
<dbReference type="PANTHER" id="PTHR38674">
    <property type="entry name" value="ALKANE 1-MONOOXYGENASE 1"/>
    <property type="match status" value="1"/>
</dbReference>
<feature type="transmembrane region" description="Helical" evidence="13">
    <location>
        <begin position="205"/>
        <end position="225"/>
    </location>
</feature>
<evidence type="ECO:0000256" key="7">
    <source>
        <dbReference type="ARBA" id="ARBA00022989"/>
    </source>
</evidence>
<dbReference type="Proteomes" id="UP000054408">
    <property type="component" value="Unassembled WGS sequence"/>
</dbReference>
<dbReference type="InterPro" id="IPR005804">
    <property type="entry name" value="FA_desaturase_dom"/>
</dbReference>
<feature type="transmembrane region" description="Helical" evidence="13">
    <location>
        <begin position="53"/>
        <end position="74"/>
    </location>
</feature>
<feature type="transmembrane region" description="Helical" evidence="13">
    <location>
        <begin position="340"/>
        <end position="358"/>
    </location>
</feature>
<gene>
    <name evidence="15" type="ORF">AMSG_03736</name>
</gene>
<keyword evidence="7 13" id="KW-1133">Transmembrane helix</keyword>
<reference evidence="15 16" key="1">
    <citation type="submission" date="2010-05" db="EMBL/GenBank/DDBJ databases">
        <title>The Genome Sequence of Thecamonas trahens ATCC 50062.</title>
        <authorList>
            <consortium name="The Broad Institute Genome Sequencing Platform"/>
            <person name="Russ C."/>
            <person name="Cuomo C."/>
            <person name="Shea T."/>
            <person name="Young S.K."/>
            <person name="Zeng Q."/>
            <person name="Koehrsen M."/>
            <person name="Haas B."/>
            <person name="Borodovsky M."/>
            <person name="Guigo R."/>
            <person name="Alvarado L."/>
            <person name="Berlin A."/>
            <person name="Bochicchio J."/>
            <person name="Borenstein D."/>
            <person name="Chapman S."/>
            <person name="Chen Z."/>
            <person name="Freedman E."/>
            <person name="Gellesch M."/>
            <person name="Goldberg J."/>
            <person name="Griggs A."/>
            <person name="Gujja S."/>
            <person name="Heilman E."/>
            <person name="Heiman D."/>
            <person name="Hepburn T."/>
            <person name="Howarth C."/>
            <person name="Jen D."/>
            <person name="Larson L."/>
            <person name="Mehta T."/>
            <person name="Park D."/>
            <person name="Pearson M."/>
            <person name="Roberts A."/>
            <person name="Saif S."/>
            <person name="Shenoy N."/>
            <person name="Sisk P."/>
            <person name="Stolte C."/>
            <person name="Sykes S."/>
            <person name="Thomson T."/>
            <person name="Walk T."/>
            <person name="White J."/>
            <person name="Yandava C."/>
            <person name="Burger G."/>
            <person name="Gray M.W."/>
            <person name="Holland P.W.H."/>
            <person name="King N."/>
            <person name="Lang F.B.F."/>
            <person name="Roger A.J."/>
            <person name="Ruiz-Trillo I."/>
            <person name="Lander E."/>
            <person name="Nusbaum C."/>
        </authorList>
    </citation>
    <scope>NUCLEOTIDE SEQUENCE [LARGE SCALE GENOMIC DNA]</scope>
    <source>
        <strain evidence="15 16">ATCC 50062</strain>
    </source>
</reference>
<dbReference type="Pfam" id="PF00487">
    <property type="entry name" value="FA_desaturase"/>
    <property type="match status" value="1"/>
</dbReference>
<keyword evidence="16" id="KW-1185">Reference proteome</keyword>
<evidence type="ECO:0000256" key="11">
    <source>
        <dbReference type="ARBA" id="ARBA00023136"/>
    </source>
</evidence>
<comment type="similarity">
    <text evidence="2">Belongs to the fatty acid desaturase type 1 family. AlkB subfamily.</text>
</comment>
<keyword evidence="10 15" id="KW-0503">Monooxygenase</keyword>
<sequence>MPESPIVYRRRPASSPSAPSANGSSSAAAETKQAGLAARTALRRGFWGSQHPMVHRTVIVATFLALTVVTDALAPTSDEASLLEAFIPRSVFRAVLITWVSASLFTYDPAYAYPYTLAFTVPLVTMYFAHLGCYHMVVLQVFGVIPALELVSPKNHFDLTREEENQLRSMRSFRYITWIWVPLQLAHIVWGMYVASAWGLSRSQLALLTASIGISTGGLGINFAHELIHKPTKLEKGLGRILLASVCYGSFYVEHLYGHHRHVSTPHDPASARYSESLYAFLPRTLVGSFRSACHIAAARCVKAGVPVLSLSNEVYSLLAVSAGMAACAWAIFGALGLGMFFGQSAVAILLLEIVNYIEHFGLARKPSDKYEGEFEPVTPIHSWNSTACITDLFLLNLQRHSHHHAKAGDRYQILHSYDDYEAPQMPTGYAGMMLLALVPPLWFAVMRPRVDALRERNLL</sequence>
<keyword evidence="3" id="KW-1003">Cell membrane</keyword>
<dbReference type="GO" id="GO:0006629">
    <property type="term" value="P:lipid metabolic process"/>
    <property type="evidence" value="ECO:0007669"/>
    <property type="project" value="InterPro"/>
</dbReference>
<evidence type="ECO:0000256" key="13">
    <source>
        <dbReference type="SAM" id="Phobius"/>
    </source>
</evidence>
<evidence type="ECO:0000256" key="4">
    <source>
        <dbReference type="ARBA" id="ARBA00022519"/>
    </source>
</evidence>
<dbReference type="InterPro" id="IPR033885">
    <property type="entry name" value="AlkB/XylM"/>
</dbReference>
<feature type="transmembrane region" description="Helical" evidence="13">
    <location>
        <begin position="428"/>
        <end position="447"/>
    </location>
</feature>
<dbReference type="PANTHER" id="PTHR38674:SF1">
    <property type="entry name" value="ALKANE 1-MONOOXYGENASE 1"/>
    <property type="match status" value="1"/>
</dbReference>
<protein>
    <submittedName>
        <fullName evidence="15">Alkane 1-monooxygenase</fullName>
    </submittedName>
</protein>
<evidence type="ECO:0000256" key="2">
    <source>
        <dbReference type="ARBA" id="ARBA00010823"/>
    </source>
</evidence>
<evidence type="ECO:0000313" key="16">
    <source>
        <dbReference type="Proteomes" id="UP000054408"/>
    </source>
</evidence>
<evidence type="ECO:0000256" key="8">
    <source>
        <dbReference type="ARBA" id="ARBA00023002"/>
    </source>
</evidence>
<dbReference type="GeneID" id="25563313"/>
<dbReference type="AlphaFoldDB" id="A0A0L0D4L8"/>
<organism evidence="15 16">
    <name type="scientific">Thecamonas trahens ATCC 50062</name>
    <dbReference type="NCBI Taxonomy" id="461836"/>
    <lineage>
        <taxon>Eukaryota</taxon>
        <taxon>Apusozoa</taxon>
        <taxon>Apusomonadida</taxon>
        <taxon>Apusomonadidae</taxon>
        <taxon>Thecamonas</taxon>
    </lineage>
</organism>
<evidence type="ECO:0000256" key="1">
    <source>
        <dbReference type="ARBA" id="ARBA00004429"/>
    </source>
</evidence>
<evidence type="ECO:0000256" key="3">
    <source>
        <dbReference type="ARBA" id="ARBA00022475"/>
    </source>
</evidence>
<dbReference type="RefSeq" id="XP_013759643.1">
    <property type="nucleotide sequence ID" value="XM_013904189.1"/>
</dbReference>
<keyword evidence="4" id="KW-0997">Cell inner membrane</keyword>
<dbReference type="OMA" id="WHWSNDV"/>
<evidence type="ECO:0000256" key="12">
    <source>
        <dbReference type="SAM" id="MobiDB-lite"/>
    </source>
</evidence>